<proteinExistence type="predicted"/>
<name>A0AAE3M941_9BACT</name>
<evidence type="ECO:0000313" key="1">
    <source>
        <dbReference type="EMBL" id="MCW3789338.1"/>
    </source>
</evidence>
<comment type="caution">
    <text evidence="1">The sequence shown here is derived from an EMBL/GenBank/DDBJ whole genome shotgun (WGS) entry which is preliminary data.</text>
</comment>
<gene>
    <name evidence="1" type="ORF">OM075_22945</name>
</gene>
<dbReference type="RefSeq" id="WP_301192893.1">
    <property type="nucleotide sequence ID" value="NZ_JAPDPJ010000101.1"/>
</dbReference>
<reference evidence="1" key="1">
    <citation type="submission" date="2022-10" db="EMBL/GenBank/DDBJ databases">
        <authorList>
            <person name="Yu W.X."/>
        </authorList>
    </citation>
    <scope>NUCLEOTIDE SEQUENCE</scope>
    <source>
        <strain evidence="1">AAT</strain>
    </source>
</reference>
<protein>
    <submittedName>
        <fullName evidence="1">Uncharacterized protein</fullName>
    </submittedName>
</protein>
<feature type="non-terminal residue" evidence="1">
    <location>
        <position position="1"/>
    </location>
</feature>
<keyword evidence="2" id="KW-1185">Reference proteome</keyword>
<evidence type="ECO:0000313" key="2">
    <source>
        <dbReference type="Proteomes" id="UP001209229"/>
    </source>
</evidence>
<dbReference type="Proteomes" id="UP001209229">
    <property type="component" value="Unassembled WGS sequence"/>
</dbReference>
<organism evidence="1 2">
    <name type="scientific">Plebeiibacterium sediminum</name>
    <dbReference type="NCBI Taxonomy" id="2992112"/>
    <lineage>
        <taxon>Bacteria</taxon>
        <taxon>Pseudomonadati</taxon>
        <taxon>Bacteroidota</taxon>
        <taxon>Bacteroidia</taxon>
        <taxon>Marinilabiliales</taxon>
        <taxon>Marinilabiliaceae</taxon>
        <taxon>Plebeiibacterium</taxon>
    </lineage>
</organism>
<dbReference type="AlphaFoldDB" id="A0AAE3M941"/>
<sequence length="69" mass="7937">FVELSNSSNLPKENRTIMVYKKGRKDGVNRDSIFMPFKEQVYKGFKLKAPMLCSISEELSACVMCKEIE</sequence>
<dbReference type="EMBL" id="JAPDPJ010000101">
    <property type="protein sequence ID" value="MCW3789338.1"/>
    <property type="molecule type" value="Genomic_DNA"/>
</dbReference>
<accession>A0AAE3M941</accession>